<feature type="domain" description="LysM" evidence="3">
    <location>
        <begin position="141"/>
        <end position="190"/>
    </location>
</feature>
<evidence type="ECO:0000313" key="4">
    <source>
        <dbReference type="EMBL" id="MQY16213.1"/>
    </source>
</evidence>
<comment type="similarity">
    <text evidence="1">Belongs to the transglycosylase family. Rpf subfamily.</text>
</comment>
<dbReference type="InterPro" id="IPR036779">
    <property type="entry name" value="LysM_dom_sf"/>
</dbReference>
<dbReference type="CDD" id="cd13925">
    <property type="entry name" value="RPF"/>
    <property type="match status" value="1"/>
</dbReference>
<dbReference type="SUPFAM" id="SSF53955">
    <property type="entry name" value="Lysozyme-like"/>
    <property type="match status" value="1"/>
</dbReference>
<dbReference type="Gene3D" id="3.10.350.10">
    <property type="entry name" value="LysM domain"/>
    <property type="match status" value="1"/>
</dbReference>
<dbReference type="EMBL" id="WEGJ01000048">
    <property type="protein sequence ID" value="MQY16213.1"/>
    <property type="molecule type" value="Genomic_DNA"/>
</dbReference>
<sequence>MLAAGPASAAPIDTWEEVARCESGGNWAINTGNGYFGGVQFSQSSWLAAGGSTYAHRADLATKEQQIAVAERLLSMQGPGAWPVCAPRAGLRHDSAAPDVAEAKARERSAARAATRERAEERAAARAEAEAKRGSRTVFRAVYVVERGDTLDDIAREQGVDGGWQELYEANAGTVGADPDLIRPGQELNIT</sequence>
<dbReference type="AlphaFoldDB" id="A0A7K0CS80"/>
<dbReference type="EC" id="3.-.-.-" evidence="4"/>
<dbReference type="SUPFAM" id="SSF54106">
    <property type="entry name" value="LysM domain"/>
    <property type="match status" value="1"/>
</dbReference>
<dbReference type="Gene3D" id="1.10.530.10">
    <property type="match status" value="1"/>
</dbReference>
<organism evidence="4 5">
    <name type="scientific">Streptomyces smaragdinus</name>
    <dbReference type="NCBI Taxonomy" id="2585196"/>
    <lineage>
        <taxon>Bacteria</taxon>
        <taxon>Bacillati</taxon>
        <taxon>Actinomycetota</taxon>
        <taxon>Actinomycetes</taxon>
        <taxon>Kitasatosporales</taxon>
        <taxon>Streptomycetaceae</taxon>
        <taxon>Streptomyces</taxon>
    </lineage>
</organism>
<dbReference type="Pfam" id="PF01476">
    <property type="entry name" value="LysM"/>
    <property type="match status" value="1"/>
</dbReference>
<dbReference type="InterPro" id="IPR052196">
    <property type="entry name" value="Bact_Kbp"/>
</dbReference>
<evidence type="ECO:0000259" key="3">
    <source>
        <dbReference type="PROSITE" id="PS51782"/>
    </source>
</evidence>
<dbReference type="Pfam" id="PF06737">
    <property type="entry name" value="Transglycosylas"/>
    <property type="match status" value="1"/>
</dbReference>
<dbReference type="InterPro" id="IPR018392">
    <property type="entry name" value="LysM"/>
</dbReference>
<name>A0A7K0CS80_9ACTN</name>
<dbReference type="InterPro" id="IPR023346">
    <property type="entry name" value="Lysozyme-like_dom_sf"/>
</dbReference>
<accession>A0A7K0CS80</accession>
<evidence type="ECO:0000313" key="5">
    <source>
        <dbReference type="Proteomes" id="UP000466345"/>
    </source>
</evidence>
<keyword evidence="2 4" id="KW-0378">Hydrolase</keyword>
<proteinExistence type="inferred from homology"/>
<dbReference type="InterPro" id="IPR010618">
    <property type="entry name" value="RPF"/>
</dbReference>
<comment type="caution">
    <text evidence="4">The sequence shown here is derived from an EMBL/GenBank/DDBJ whole genome shotgun (WGS) entry which is preliminary data.</text>
</comment>
<protein>
    <submittedName>
        <fullName evidence="4">Resuscitation-promoting factor Rpf</fullName>
        <ecNumber evidence="4">3.-.-.-</ecNumber>
    </submittedName>
</protein>
<dbReference type="PROSITE" id="PS51782">
    <property type="entry name" value="LYSM"/>
    <property type="match status" value="1"/>
</dbReference>
<dbReference type="Proteomes" id="UP000466345">
    <property type="component" value="Unassembled WGS sequence"/>
</dbReference>
<evidence type="ECO:0000256" key="2">
    <source>
        <dbReference type="ARBA" id="ARBA00022801"/>
    </source>
</evidence>
<evidence type="ECO:0000256" key="1">
    <source>
        <dbReference type="ARBA" id="ARBA00010830"/>
    </source>
</evidence>
<dbReference type="SMART" id="SM00257">
    <property type="entry name" value="LysM"/>
    <property type="match status" value="1"/>
</dbReference>
<dbReference type="PANTHER" id="PTHR34700">
    <property type="entry name" value="POTASSIUM BINDING PROTEIN KBP"/>
    <property type="match status" value="1"/>
</dbReference>
<dbReference type="CDD" id="cd00118">
    <property type="entry name" value="LysM"/>
    <property type="match status" value="1"/>
</dbReference>
<gene>
    <name evidence="4" type="primary">rpf</name>
    <name evidence="4" type="ORF">SRB5_64100</name>
</gene>
<dbReference type="GO" id="GO:0016787">
    <property type="term" value="F:hydrolase activity"/>
    <property type="evidence" value="ECO:0007669"/>
    <property type="project" value="UniProtKB-KW"/>
</dbReference>
<reference evidence="4 5" key="1">
    <citation type="submission" date="2019-10" db="EMBL/GenBank/DDBJ databases">
        <title>Streptomyces smaragdinus sp. nov. and Streptomyces fabii sp. nov., isolated from the gut of fungus growing-termite Macrotermes natalensis.</title>
        <authorList>
            <person name="Schwitalla J."/>
            <person name="Benndorf R."/>
            <person name="Martin K."/>
            <person name="De Beer W."/>
            <person name="Kaster A.-K."/>
            <person name="Vollmers J."/>
            <person name="Poulsen M."/>
            <person name="Beemelmanns C."/>
        </authorList>
    </citation>
    <scope>NUCLEOTIDE SEQUENCE [LARGE SCALE GENOMIC DNA]</scope>
    <source>
        <strain evidence="4 5">RB5</strain>
    </source>
</reference>
<dbReference type="PANTHER" id="PTHR34700:SF4">
    <property type="entry name" value="PHAGE-LIKE ELEMENT PBSX PROTEIN XKDP"/>
    <property type="match status" value="1"/>
</dbReference>
<keyword evidence="5" id="KW-1185">Reference proteome</keyword>